<organism evidence="2 3">
    <name type="scientific">Nocardioides endophyticus</name>
    <dbReference type="NCBI Taxonomy" id="1353775"/>
    <lineage>
        <taxon>Bacteria</taxon>
        <taxon>Bacillati</taxon>
        <taxon>Actinomycetota</taxon>
        <taxon>Actinomycetes</taxon>
        <taxon>Propionibacteriales</taxon>
        <taxon>Nocardioidaceae</taxon>
        <taxon>Nocardioides</taxon>
    </lineage>
</organism>
<evidence type="ECO:0000313" key="3">
    <source>
        <dbReference type="Proteomes" id="UP001499882"/>
    </source>
</evidence>
<name>A0ABP8YQ09_9ACTN</name>
<proteinExistence type="predicted"/>
<comment type="caution">
    <text evidence="2">The sequence shown here is derived from an EMBL/GenBank/DDBJ whole genome shotgun (WGS) entry which is preliminary data.</text>
</comment>
<feature type="region of interest" description="Disordered" evidence="1">
    <location>
        <begin position="207"/>
        <end position="236"/>
    </location>
</feature>
<evidence type="ECO:0000313" key="2">
    <source>
        <dbReference type="EMBL" id="GAA4734887.1"/>
    </source>
</evidence>
<sequence>MLLTGCSNLPGDLYADDVDLTRAQAVWEDPWVAPSTLSVPEAGYGSNGRVSRHAGTRTTTYVALDASAATAQEVAGAEDQGWTLVGATCELDDVRAVLTRGGTDLDSAAVAEVRAEPDDELVDVSVTAEVPHHLDDDWPDLGPAVDVTDTCLAGASGNPAPAPPDDEPRGSADDDVETPEWSDAGPTAADEARTTALGDDAWFESLDADVSDPDTAGGDRQRRAPSAEGTLTPGPRRPLAALAAVVESMGGWQPTYAACSRSTGGVVTLRLDSDAGPVVARLQAVPGDAGAVSWTVTLPIVSGPDQSWVDQVPTLGAPTCLAGGSPRQPVTEGTPVGLIGELQPLQE</sequence>
<reference evidence="3" key="1">
    <citation type="journal article" date="2019" name="Int. J. Syst. Evol. Microbiol.">
        <title>The Global Catalogue of Microorganisms (GCM) 10K type strain sequencing project: providing services to taxonomists for standard genome sequencing and annotation.</title>
        <authorList>
            <consortium name="The Broad Institute Genomics Platform"/>
            <consortium name="The Broad Institute Genome Sequencing Center for Infectious Disease"/>
            <person name="Wu L."/>
            <person name="Ma J."/>
        </authorList>
    </citation>
    <scope>NUCLEOTIDE SEQUENCE [LARGE SCALE GENOMIC DNA]</scope>
    <source>
        <strain evidence="3">JCM 18532</strain>
    </source>
</reference>
<evidence type="ECO:0000256" key="1">
    <source>
        <dbReference type="SAM" id="MobiDB-lite"/>
    </source>
</evidence>
<feature type="region of interest" description="Disordered" evidence="1">
    <location>
        <begin position="133"/>
        <end position="192"/>
    </location>
</feature>
<dbReference type="EMBL" id="BAABKN010000012">
    <property type="protein sequence ID" value="GAA4734887.1"/>
    <property type="molecule type" value="Genomic_DNA"/>
</dbReference>
<feature type="region of interest" description="Disordered" evidence="1">
    <location>
        <begin position="323"/>
        <end position="347"/>
    </location>
</feature>
<dbReference type="Proteomes" id="UP001499882">
    <property type="component" value="Unassembled WGS sequence"/>
</dbReference>
<keyword evidence="3" id="KW-1185">Reference proteome</keyword>
<gene>
    <name evidence="2" type="ORF">GCM10023350_18240</name>
</gene>
<accession>A0ABP8YQ09</accession>
<protein>
    <submittedName>
        <fullName evidence="2">Uncharacterized protein</fullName>
    </submittedName>
</protein>